<evidence type="ECO:0008006" key="3">
    <source>
        <dbReference type="Google" id="ProtNLM"/>
    </source>
</evidence>
<dbReference type="AlphaFoldDB" id="A0A7S6VYX7"/>
<dbReference type="Proteomes" id="UP000593966">
    <property type="component" value="Chromosome"/>
</dbReference>
<protein>
    <recommendedName>
        <fullName evidence="3">Lipoprotein</fullName>
    </recommendedName>
</protein>
<accession>A0A7S6VYX7</accession>
<sequence length="294" mass="34662">MEYRHLKKWLIASIVFGLIGCNSMNINHQKEKAEISFYTKSDLVYISTNEYFGYQDQQSYYVILDSSESSYENRDKFKIIGRFLSNDPNDKLQIKWAERFIKNHSNKNIYSDSIVTLKKDEKIYTYPIKDTTENEIKMRNNFFINANKIKEKLYSQHTDCEYCFEPSVDILKNGEDYTFNLKLKNMGSNYFDLEGISELTKPKGLLSSPVLSIFFEKELIELDKSNLLNNNYLDKITILKNETVIIPFVIHSHEIPKSIRNKDLTKEKLTITMLSKYKSGELSNNFYKFTLYNK</sequence>
<keyword evidence="2" id="KW-1185">Reference proteome</keyword>
<dbReference type="PROSITE" id="PS51257">
    <property type="entry name" value="PROKAR_LIPOPROTEIN"/>
    <property type="match status" value="1"/>
</dbReference>
<gene>
    <name evidence="1" type="ORF">G0028_16675</name>
</gene>
<dbReference type="RefSeq" id="WP_180048076.1">
    <property type="nucleotide sequence ID" value="NZ_CP048659.1"/>
</dbReference>
<name>A0A7S6VYX7_9GAMM</name>
<organism evidence="1 2">
    <name type="scientific">Acinetobacter piscicola</name>
    <dbReference type="NCBI Taxonomy" id="2006115"/>
    <lineage>
        <taxon>Bacteria</taxon>
        <taxon>Pseudomonadati</taxon>
        <taxon>Pseudomonadota</taxon>
        <taxon>Gammaproteobacteria</taxon>
        <taxon>Moraxellales</taxon>
        <taxon>Moraxellaceae</taxon>
        <taxon>Acinetobacter</taxon>
    </lineage>
</organism>
<evidence type="ECO:0000313" key="2">
    <source>
        <dbReference type="Proteomes" id="UP000593966"/>
    </source>
</evidence>
<reference evidence="1 2" key="1">
    <citation type="submission" date="2020-02" db="EMBL/GenBank/DDBJ databases">
        <title>Tigecycline-resistant Acinetobacter species from pigs and migratory birds.</title>
        <authorList>
            <person name="Chen C."/>
            <person name="Sun J."/>
            <person name="Liao X.-P."/>
            <person name="Liu Y.-H."/>
        </authorList>
    </citation>
    <scope>NUCLEOTIDE SEQUENCE [LARGE SCALE GENOMIC DNA]</scope>
    <source>
        <strain evidence="1 2">YH12207_T</strain>
    </source>
</reference>
<evidence type="ECO:0000313" key="1">
    <source>
        <dbReference type="EMBL" id="QOW47388.1"/>
    </source>
</evidence>
<dbReference type="EMBL" id="CP048659">
    <property type="protein sequence ID" value="QOW47388.1"/>
    <property type="molecule type" value="Genomic_DNA"/>
</dbReference>
<proteinExistence type="predicted"/>